<evidence type="ECO:0000313" key="2">
    <source>
        <dbReference type="EMBL" id="EKD17824.1"/>
    </source>
</evidence>
<feature type="region of interest" description="Disordered" evidence="1">
    <location>
        <begin position="105"/>
        <end position="227"/>
    </location>
</feature>
<dbReference type="eggNOG" id="ENOG502QW3K">
    <property type="taxonomic scope" value="Eukaryota"/>
</dbReference>
<dbReference type="InParanoid" id="K1XYC5"/>
<feature type="compositionally biased region" description="Acidic residues" evidence="1">
    <location>
        <begin position="117"/>
        <end position="136"/>
    </location>
</feature>
<proteinExistence type="predicted"/>
<evidence type="ECO:0000313" key="3">
    <source>
        <dbReference type="Proteomes" id="UP000006753"/>
    </source>
</evidence>
<feature type="compositionally biased region" description="Basic and acidic residues" evidence="1">
    <location>
        <begin position="181"/>
        <end position="191"/>
    </location>
</feature>
<gene>
    <name evidence="2" type="ORF">MBM_04193</name>
</gene>
<dbReference type="STRING" id="1072389.K1XYC5"/>
<feature type="compositionally biased region" description="Basic and acidic residues" evidence="1">
    <location>
        <begin position="105"/>
        <end position="116"/>
    </location>
</feature>
<dbReference type="InterPro" id="IPR021842">
    <property type="entry name" value="DUF3435"/>
</dbReference>
<evidence type="ECO:0000256" key="1">
    <source>
        <dbReference type="SAM" id="MobiDB-lite"/>
    </source>
</evidence>
<dbReference type="KEGG" id="mbe:MBM_04193"/>
<keyword evidence="3" id="KW-1185">Reference proteome</keyword>
<dbReference type="AlphaFoldDB" id="K1XYC5"/>
<feature type="compositionally biased region" description="Pro residues" evidence="1">
    <location>
        <begin position="212"/>
        <end position="227"/>
    </location>
</feature>
<organism evidence="2 3">
    <name type="scientific">Marssonina brunnea f. sp. multigermtubi (strain MB_m1)</name>
    <name type="common">Marssonina leaf spot fungus</name>
    <dbReference type="NCBI Taxonomy" id="1072389"/>
    <lineage>
        <taxon>Eukaryota</taxon>
        <taxon>Fungi</taxon>
        <taxon>Dikarya</taxon>
        <taxon>Ascomycota</taxon>
        <taxon>Pezizomycotina</taxon>
        <taxon>Leotiomycetes</taxon>
        <taxon>Helotiales</taxon>
        <taxon>Drepanopezizaceae</taxon>
        <taxon>Drepanopeziza</taxon>
    </lineage>
</organism>
<accession>K1XYC5</accession>
<feature type="compositionally biased region" description="Low complexity" evidence="1">
    <location>
        <begin position="137"/>
        <end position="152"/>
    </location>
</feature>
<dbReference type="Pfam" id="PF11917">
    <property type="entry name" value="DUF3435"/>
    <property type="match status" value="1"/>
</dbReference>
<dbReference type="EMBL" id="JH921435">
    <property type="protein sequence ID" value="EKD17824.1"/>
    <property type="molecule type" value="Genomic_DNA"/>
</dbReference>
<dbReference type="OrthoDB" id="3544487at2759"/>
<reference evidence="2 3" key="1">
    <citation type="journal article" date="2012" name="BMC Genomics">
        <title>Sequencing the genome of Marssonina brunnea reveals fungus-poplar co-evolution.</title>
        <authorList>
            <person name="Zhu S."/>
            <person name="Cao Y.-Z."/>
            <person name="Jiang C."/>
            <person name="Tan B.-Y."/>
            <person name="Wang Z."/>
            <person name="Feng S."/>
            <person name="Zhang L."/>
            <person name="Su X.-H."/>
            <person name="Brejova B."/>
            <person name="Vinar T."/>
            <person name="Xu M."/>
            <person name="Wang M.-X."/>
            <person name="Zhang S.-G."/>
            <person name="Huang M.-R."/>
            <person name="Wu R."/>
            <person name="Zhou Y."/>
        </authorList>
    </citation>
    <scope>NUCLEOTIDE SEQUENCE [LARGE SCALE GENOMIC DNA]</scope>
    <source>
        <strain evidence="2 3">MB_m1</strain>
    </source>
</reference>
<protein>
    <submittedName>
        <fullName evidence="2">C2H2 finger domain-containing protein</fullName>
    </submittedName>
</protein>
<dbReference type="HOGENOM" id="CLU_284982_0_0_1"/>
<dbReference type="Proteomes" id="UP000006753">
    <property type="component" value="Unassembled WGS sequence"/>
</dbReference>
<name>K1XYC5_MARBU</name>
<feature type="compositionally biased region" description="Basic residues" evidence="1">
    <location>
        <begin position="153"/>
        <end position="171"/>
    </location>
</feature>
<sequence>MSRQLKKNQPVSTEILGHSISSLTSRTVFRWTPAQTRTFVHFGTHPRTLDISLKQLDISPLYRSLGLDPEDRRRNGQGVLIVDVLDPKLKNKLRGIRTKAYEGMEKRGGGGVKEECMKEEEEEEDEDEMDLDEEQDQGLSLNQRQRQGLGQRQKQRQGQRQRQRQKQRQRQGLRSSLRLNRNRESMMRDDLDNNDDNSEETNSPMADAATPTPAPATPAPATPAPAPAAIPAAEVPAVPAAALLNAANAAPLAAGRDANPPNQNGDDAALFAQDYNGNAAHFNKGNSVEINTPMADARTPTPAVLAAGLPAGLPAGPATFMFGAANAAPLANVWNFNPPNQNQNGLGNDAVPFFRQDNNWNAAFAEMHGFDELELLNGVGVGVGIGMGDGAVAVDGAVDPAPGSAPAHALAHAPAAPIAAGNGYGNANANANANPLPIDIHANDNNDEQEEIPLIDGILPAPALGLPPAAGFPAESPGPAAALLNAADAGPLAASGAQFIWNPHLLYQNGAPFLGQDYNWDNVYFNNKNGEEIDIPAFAAPLAAAAAEAPVENPAGLAPALFNADGAAAGAAPPLAAAAGLPAENPAAPLAFAAAPGANGANNAPFDWDQFNIPNQNGAPFLDHEIDWEALFNEIRDNGNGNGNGEERHGRDGLELLNDVDNGALPPFAIDGAVDDALAAPAPPHAFAGLDPALAAPIAVGGNVDFDQFLIDIDNYDDDEGEAEAEEEVLNDGGLPALALPLANAVEEENVDEVLGSGGGDAQVADQAQAQAQAQAQPGEFDINYDPTIYVFEDAVNARPRMDVSLSETSFKTPNFLTTVDIPLSPDSDGSDIESCVDTENKQEELGIDSELADVDTYVDGDDKADLLDLEWLTRKEHYASTVPIDVDTHVGRDEEADVAKRLAGIKSASTHKTYLKVFRLVYERANRRKIDEKINRPQESSEEVPLVYRGSRKRLADQGDYDEAKWRALADPDQVHVRVHQDVSRHKRSLRRPAHIEAKDTLILPEIIFNPSLTFRPHVALLSLIFADNAFLAPGLMSAERIRELEIPLGCEQLPLRLKPEIATRPTHRVPADHSSELPPIRCKQRF</sequence>